<dbReference type="RefSeq" id="WP_138164669.1">
    <property type="nucleotide sequence ID" value="NZ_VAUA01000010.1"/>
</dbReference>
<proteinExistence type="predicted"/>
<evidence type="ECO:0000313" key="2">
    <source>
        <dbReference type="Proteomes" id="UP000305041"/>
    </source>
</evidence>
<keyword evidence="2" id="KW-1185">Reference proteome</keyword>
<comment type="caution">
    <text evidence="1">The sequence shown here is derived from an EMBL/GenBank/DDBJ whole genome shotgun (WGS) entry which is preliminary data.</text>
</comment>
<organism evidence="1 2">
    <name type="scientific">Parasedimentitalea maritima</name>
    <dbReference type="NCBI Taxonomy" id="2578117"/>
    <lineage>
        <taxon>Bacteria</taxon>
        <taxon>Pseudomonadati</taxon>
        <taxon>Pseudomonadota</taxon>
        <taxon>Alphaproteobacteria</taxon>
        <taxon>Rhodobacterales</taxon>
        <taxon>Paracoccaceae</taxon>
        <taxon>Parasedimentitalea</taxon>
    </lineage>
</organism>
<sequence>MPQTSFAMVEGDITANLIATRGMTPAQVNAIAASTTEAMKSGVGQFGEYAAGKYLIQKAAAKLKKLQPAR</sequence>
<dbReference type="Proteomes" id="UP000305041">
    <property type="component" value="Unassembled WGS sequence"/>
</dbReference>
<reference evidence="1 2" key="1">
    <citation type="submission" date="2019-05" db="EMBL/GenBank/DDBJ databases">
        <title>Draft genome sequence of Pelagicola sp. DSW4-44.</title>
        <authorList>
            <person name="Oh J."/>
        </authorList>
    </citation>
    <scope>NUCLEOTIDE SEQUENCE [LARGE SCALE GENOMIC DNA]</scope>
    <source>
        <strain evidence="1 2">DSW4-44</strain>
    </source>
</reference>
<name>A0ABY2UR20_9RHOB</name>
<dbReference type="EMBL" id="VAUA01000010">
    <property type="protein sequence ID" value="TLP58490.1"/>
    <property type="molecule type" value="Genomic_DNA"/>
</dbReference>
<accession>A0ABY2UR20</accession>
<gene>
    <name evidence="1" type="ORF">FEE96_18845</name>
</gene>
<evidence type="ECO:0000313" key="1">
    <source>
        <dbReference type="EMBL" id="TLP58490.1"/>
    </source>
</evidence>
<protein>
    <submittedName>
        <fullName evidence="1">Uncharacterized protein</fullName>
    </submittedName>
</protein>